<comment type="caution">
    <text evidence="1">The sequence shown here is derived from an EMBL/GenBank/DDBJ whole genome shotgun (WGS) entry which is preliminary data.</text>
</comment>
<evidence type="ECO:0000313" key="1">
    <source>
        <dbReference type="EMBL" id="MBC8574169.1"/>
    </source>
</evidence>
<evidence type="ECO:0000313" key="2">
    <source>
        <dbReference type="Proteomes" id="UP000657421"/>
    </source>
</evidence>
<keyword evidence="2" id="KW-1185">Reference proteome</keyword>
<dbReference type="Proteomes" id="UP000657421">
    <property type="component" value="Unassembled WGS sequence"/>
</dbReference>
<dbReference type="EMBL" id="JACRSZ010000016">
    <property type="protein sequence ID" value="MBC8574169.1"/>
    <property type="molecule type" value="Genomic_DNA"/>
</dbReference>
<gene>
    <name evidence="1" type="ORF">H8716_13925</name>
</gene>
<reference evidence="1 2" key="1">
    <citation type="submission" date="2020-08" db="EMBL/GenBank/DDBJ databases">
        <title>Genome public.</title>
        <authorList>
            <person name="Liu C."/>
            <person name="Sun Q."/>
        </authorList>
    </citation>
    <scope>NUCLEOTIDE SEQUENCE [LARGE SCALE GENOMIC DNA]</scope>
    <source>
        <strain evidence="1 2">NSJ-46</strain>
    </source>
</reference>
<proteinExistence type="predicted"/>
<name>A0ABR7NCX7_9FIRM</name>
<protein>
    <submittedName>
        <fullName evidence="1">SseB family protein</fullName>
    </submittedName>
</protein>
<dbReference type="RefSeq" id="WP_249309673.1">
    <property type="nucleotide sequence ID" value="NZ_JACRSZ010000016.1"/>
</dbReference>
<organism evidence="1 2">
    <name type="scientific">Jingyaoa shaoxingensis</name>
    <dbReference type="NCBI Taxonomy" id="2763671"/>
    <lineage>
        <taxon>Bacteria</taxon>
        <taxon>Bacillati</taxon>
        <taxon>Bacillota</taxon>
        <taxon>Clostridia</taxon>
        <taxon>Lachnospirales</taxon>
        <taxon>Lachnospiraceae</taxon>
        <taxon>Jingyaoa</taxon>
    </lineage>
</organism>
<sequence>MANINEEELKKLLVSADFKEESYGNLPIQEMIILKNSAAIMKTKNPEQEKVGVFFEKRESFFLHMILRRIQTMETLFCVFSKATNLPFVYCDPDSCNDQVWLFTEERFAQKQAMVQRQKHVELIVVKLENKQFLTFLTGLFAMGVNAFVLDKGVNAVEVELEKLVKKPDFEAIPAEKRPLQNPELLLTGCYFAQERQLPEEERDKEALHDLEEEMIVNFHRGKVLVPVQVPEGAEKVEPKDMKIPFIKLNNGDIYQPVCADGAEFQRFNRNKMFKAIVMDSSKVKGMMGEQIKGVMLNPVTLRLLIPKQRV</sequence>
<accession>A0ABR7NCX7</accession>